<dbReference type="HOGENOM" id="CLU_1456017_0_0_1"/>
<proteinExistence type="predicted"/>
<dbReference type="RefSeq" id="XP_009062165.1">
    <property type="nucleotide sequence ID" value="XM_009063917.1"/>
</dbReference>
<dbReference type="PANTHER" id="PTHR42721:SF42">
    <property type="entry name" value="FIBRONECTIN TYPE III-LIKE DOMAIN-CONTAINING PROTEIN"/>
    <property type="match status" value="1"/>
</dbReference>
<dbReference type="OMA" id="VVCDEAR"/>
<gene>
    <name evidence="3" type="ORF">LOTGIDRAFT_154721</name>
</gene>
<name>V3Z8I3_LOTGI</name>
<dbReference type="SUPFAM" id="SSF51445">
    <property type="entry name" value="(Trans)glycosidases"/>
    <property type="match status" value="1"/>
</dbReference>
<feature type="signal peptide" evidence="2">
    <location>
        <begin position="1"/>
        <end position="22"/>
    </location>
</feature>
<dbReference type="GeneID" id="20236376"/>
<keyword evidence="1" id="KW-0378">Hydrolase</keyword>
<evidence type="ECO:0000313" key="4">
    <source>
        <dbReference type="Proteomes" id="UP000030746"/>
    </source>
</evidence>
<protein>
    <submittedName>
        <fullName evidence="3">Uncharacterized protein</fullName>
    </submittedName>
</protein>
<dbReference type="GO" id="GO:0009044">
    <property type="term" value="F:xylan 1,4-beta-xylosidase activity"/>
    <property type="evidence" value="ECO:0007669"/>
    <property type="project" value="InterPro"/>
</dbReference>
<dbReference type="InterPro" id="IPR044993">
    <property type="entry name" value="BXL"/>
</dbReference>
<dbReference type="InterPro" id="IPR036962">
    <property type="entry name" value="Glyco_hydro_3_N_sf"/>
</dbReference>
<dbReference type="OrthoDB" id="47059at2759"/>
<dbReference type="GO" id="GO:0031222">
    <property type="term" value="P:arabinan catabolic process"/>
    <property type="evidence" value="ECO:0007669"/>
    <property type="project" value="TreeGrafter"/>
</dbReference>
<dbReference type="EMBL" id="KB202953">
    <property type="protein sequence ID" value="ESO87218.1"/>
    <property type="molecule type" value="Genomic_DNA"/>
</dbReference>
<evidence type="ECO:0000256" key="1">
    <source>
        <dbReference type="ARBA" id="ARBA00022801"/>
    </source>
</evidence>
<feature type="chain" id="PRO_5004715753" evidence="2">
    <location>
        <begin position="23"/>
        <end position="186"/>
    </location>
</feature>
<dbReference type="Proteomes" id="UP000030746">
    <property type="component" value="Unassembled WGS sequence"/>
</dbReference>
<evidence type="ECO:0000256" key="2">
    <source>
        <dbReference type="SAM" id="SignalP"/>
    </source>
</evidence>
<dbReference type="KEGG" id="lgi:LOTGIDRAFT_154721"/>
<dbReference type="InterPro" id="IPR017853">
    <property type="entry name" value="GH"/>
</dbReference>
<sequence length="186" mass="20512">MLWTSLLRFVLNVSILIQIGSSDYPFNNPSLAWDERVHDLVGRLTLGEIKEQMSKGGAGPIAGPAPAIPRLGINAYSWNTECLRGDVAAGNATAFPQAIGLAASFSPDLIFRVAEATSVEVRAKFNYYIKNKMYGDHKGVSCFSPVINIVRDPRWGRTQNVHKMLLESEITRSYSPKKRQTTIGSL</sequence>
<accession>V3Z8I3</accession>
<keyword evidence="4" id="KW-1185">Reference proteome</keyword>
<evidence type="ECO:0000313" key="3">
    <source>
        <dbReference type="EMBL" id="ESO87218.1"/>
    </source>
</evidence>
<dbReference type="GO" id="GO:0045493">
    <property type="term" value="P:xylan catabolic process"/>
    <property type="evidence" value="ECO:0007669"/>
    <property type="project" value="InterPro"/>
</dbReference>
<dbReference type="AlphaFoldDB" id="V3Z8I3"/>
<keyword evidence="2" id="KW-0732">Signal</keyword>
<dbReference type="CTD" id="20236376"/>
<dbReference type="PANTHER" id="PTHR42721">
    <property type="entry name" value="SUGAR HYDROLASE-RELATED"/>
    <property type="match status" value="1"/>
</dbReference>
<reference evidence="3 4" key="1">
    <citation type="journal article" date="2013" name="Nature">
        <title>Insights into bilaterian evolution from three spiralian genomes.</title>
        <authorList>
            <person name="Simakov O."/>
            <person name="Marletaz F."/>
            <person name="Cho S.J."/>
            <person name="Edsinger-Gonzales E."/>
            <person name="Havlak P."/>
            <person name="Hellsten U."/>
            <person name="Kuo D.H."/>
            <person name="Larsson T."/>
            <person name="Lv J."/>
            <person name="Arendt D."/>
            <person name="Savage R."/>
            <person name="Osoegawa K."/>
            <person name="de Jong P."/>
            <person name="Grimwood J."/>
            <person name="Chapman J.A."/>
            <person name="Shapiro H."/>
            <person name="Aerts A."/>
            <person name="Otillar R.P."/>
            <person name="Terry A.Y."/>
            <person name="Boore J.L."/>
            <person name="Grigoriev I.V."/>
            <person name="Lindberg D.R."/>
            <person name="Seaver E.C."/>
            <person name="Weisblat D.A."/>
            <person name="Putnam N.H."/>
            <person name="Rokhsar D.S."/>
        </authorList>
    </citation>
    <scope>NUCLEOTIDE SEQUENCE [LARGE SCALE GENOMIC DNA]</scope>
</reference>
<dbReference type="Gene3D" id="3.20.20.300">
    <property type="entry name" value="Glycoside hydrolase, family 3, N-terminal domain"/>
    <property type="match status" value="1"/>
</dbReference>
<dbReference type="STRING" id="225164.V3Z8I3"/>
<organism evidence="3 4">
    <name type="scientific">Lottia gigantea</name>
    <name type="common">Giant owl limpet</name>
    <dbReference type="NCBI Taxonomy" id="225164"/>
    <lineage>
        <taxon>Eukaryota</taxon>
        <taxon>Metazoa</taxon>
        <taxon>Spiralia</taxon>
        <taxon>Lophotrochozoa</taxon>
        <taxon>Mollusca</taxon>
        <taxon>Gastropoda</taxon>
        <taxon>Patellogastropoda</taxon>
        <taxon>Lottioidea</taxon>
        <taxon>Lottiidae</taxon>
        <taxon>Lottia</taxon>
    </lineage>
</organism>
<dbReference type="GO" id="GO:0046556">
    <property type="term" value="F:alpha-L-arabinofuranosidase activity"/>
    <property type="evidence" value="ECO:0007669"/>
    <property type="project" value="TreeGrafter"/>
</dbReference>